<name>A0A254TPQ3_ASPNG</name>
<evidence type="ECO:0000259" key="2">
    <source>
        <dbReference type="SMART" id="SM00355"/>
    </source>
</evidence>
<feature type="compositionally biased region" description="Basic and acidic residues" evidence="1">
    <location>
        <begin position="1026"/>
        <end position="1042"/>
    </location>
</feature>
<feature type="domain" description="C2H2-type" evidence="2">
    <location>
        <begin position="366"/>
        <end position="394"/>
    </location>
</feature>
<comment type="caution">
    <text evidence="3">The sequence shown here is derived from an EMBL/GenBank/DDBJ whole genome shotgun (WGS) entry which is preliminary data.</text>
</comment>
<dbReference type="Proteomes" id="UP000197666">
    <property type="component" value="Unassembled WGS sequence"/>
</dbReference>
<gene>
    <name evidence="3" type="ORF">CAN33_0045405</name>
</gene>
<dbReference type="EMBL" id="NKJJ02000001">
    <property type="protein sequence ID" value="TPR02658.1"/>
    <property type="molecule type" value="Genomic_DNA"/>
</dbReference>
<dbReference type="VEuPathDB" id="FungiDB:An06g00690"/>
<feature type="domain" description="C2H2-type" evidence="2">
    <location>
        <begin position="419"/>
        <end position="441"/>
    </location>
</feature>
<dbReference type="PANTHER" id="PTHR40641:SF2">
    <property type="entry name" value="INVOLUCRIN REPEAT PROTEIN"/>
    <property type="match status" value="1"/>
</dbReference>
<feature type="domain" description="C2H2-type" evidence="2">
    <location>
        <begin position="332"/>
        <end position="360"/>
    </location>
</feature>
<proteinExistence type="predicted"/>
<dbReference type="PANTHER" id="PTHR40641">
    <property type="entry name" value="INVOLUCRIN REPEAT PROTEIN (AFU_ORTHOLOGUE AFUA_2G08060)"/>
    <property type="match status" value="1"/>
</dbReference>
<feature type="compositionally biased region" description="Polar residues" evidence="1">
    <location>
        <begin position="1091"/>
        <end position="1111"/>
    </location>
</feature>
<organism evidence="3 4">
    <name type="scientific">Aspergillus niger</name>
    <dbReference type="NCBI Taxonomy" id="5061"/>
    <lineage>
        <taxon>Eukaryota</taxon>
        <taxon>Fungi</taxon>
        <taxon>Dikarya</taxon>
        <taxon>Ascomycota</taxon>
        <taxon>Pezizomycotina</taxon>
        <taxon>Eurotiomycetes</taxon>
        <taxon>Eurotiomycetidae</taxon>
        <taxon>Eurotiales</taxon>
        <taxon>Aspergillaceae</taxon>
        <taxon>Aspergillus</taxon>
        <taxon>Aspergillus subgen. Circumdati</taxon>
    </lineage>
</organism>
<feature type="compositionally biased region" description="Basic and acidic residues" evidence="1">
    <location>
        <begin position="498"/>
        <end position="510"/>
    </location>
</feature>
<feature type="region of interest" description="Disordered" evidence="1">
    <location>
        <begin position="988"/>
        <end position="1185"/>
    </location>
</feature>
<dbReference type="InterPro" id="IPR053268">
    <property type="entry name" value="Woronin_anchor"/>
</dbReference>
<feature type="compositionally biased region" description="Low complexity" evidence="1">
    <location>
        <begin position="577"/>
        <end position="588"/>
    </location>
</feature>
<dbReference type="AlphaFoldDB" id="A0A254TPQ3"/>
<keyword evidence="3" id="KW-0575">Peroxidase</keyword>
<feature type="region of interest" description="Disordered" evidence="1">
    <location>
        <begin position="226"/>
        <end position="274"/>
    </location>
</feature>
<feature type="compositionally biased region" description="Polar residues" evidence="1">
    <location>
        <begin position="618"/>
        <end position="633"/>
    </location>
</feature>
<keyword evidence="3" id="KW-0560">Oxidoreductase</keyword>
<dbReference type="VEuPathDB" id="FungiDB:ASPNIDRAFT2_1160960"/>
<dbReference type="SMART" id="SM00355">
    <property type="entry name" value="ZnF_C2H2"/>
    <property type="match status" value="3"/>
</dbReference>
<dbReference type="VEuPathDB" id="FungiDB:ATCC64974_97090"/>
<reference evidence="4" key="1">
    <citation type="submission" date="2018-10" db="EMBL/GenBank/DDBJ databases">
        <title>FDA dAtabase for Regulatory Grade micrObial Sequences (FDA-ARGOS): Supporting development and validation of Infectious Disease Dx tests.</title>
        <authorList>
            <person name="Kerrigan L."/>
            <person name="Tallon L."/>
            <person name="Sadzewicz L."/>
            <person name="Sengamalay N."/>
            <person name="Ott S."/>
            <person name="Godinez A."/>
            <person name="Nagaraj S."/>
            <person name="Vavikolanu K."/>
            <person name="Nadendla S."/>
            <person name="George J."/>
            <person name="Sichtig H."/>
        </authorList>
    </citation>
    <scope>NUCLEOTIDE SEQUENCE [LARGE SCALE GENOMIC DNA]</scope>
    <source>
        <strain evidence="4">FDAARGOS_311</strain>
    </source>
</reference>
<sequence length="1197" mass="132888">MADQVTIYEATLACHRVFRDSAAVPTLQEWAENRVADLNLWASGAGALQVGKASLDARLSSNPDAKIFVVNLLGMLQVFVERCVETGTDGHTDTLDQAMQDVKSIIGQLSRITTSIRKAGTNARIQKADASYDPDHPQVKALKIHLELLLLSRPTNNGTLRVLISSHGVVLTSPVDETIVTDSRSLTVIQQRLIEANLKRRNRFLYAQRHAIKLSDRDPTVSTLIQTPRKAPLPPGANPFARSTEEPERTTVHSTTTATEVQDPIPLPTRPSAQPATTVISAISSRVTYPKSPKLRPDQNVFYCPCCCQTLLASMSRGSQWKKHLSRDILPYTCILEDCPRPKRLYHTKDLWLSHMFMDHGGIPHWVCLACNGSSERRVFFEESALTEHLEQKHSRGIKPQQIPMLASAWRRKQPPAIRSCPLCGFTDPDSDAVLSHVAEHLHSFSLRSLPWAPGGSEYDGDLYGGYFEDHPYFDAERSVDIGSVGSGSIESSEQMSLEDRPVMESREMPTENSQLTEEKIRRLSENPVCDEDMMGAFLAGIEKQDPIMAPVQTPPSPARSDSELPMAKDEEDQLAHSHSSLLALPADSDNDDSSAVPPPLPAPSESEPSTDEEDENQQMPSAVRSPSGSNDESAPPAFRSPSVAEEELLSPALSRYVDVDGITVARAQKVEGAIRAGAAAAGFLSSSGMLSRHITLPQGSASPDELPDNPIVFYEEDDFHYSSAKLFKRCSLWVLTFLELYTEPCRSLGDLTSEFIADRFRNSILDGSNINKLLSNLSYRKDTFISVTMTMVWEFIFTRYLFGLERPIRSAIKRLEKQLAQTLPREAVHRWRATTLYLLARDIESKQQQERDIQAISEEIINTLMSMLSERRTYKPLLRLRKELDEVLRIAVDLSIDMRTQLADYIMLPPLQPKYDSQGNLTSQIFFNASLMHDQSGVYTSDEEAETEHAVVRLVLFPLVVKKGDDQGKGDEELVVYPAQVVVAEKQKKRSAPETEIEAQAPGSPGGTDHLAESNSQSAEDAEEVKEQRKAETFDLKDKLRATKRSRERLLQNKVELMTKPQKRAYDVPGESQFSQNKSIESPVKETEETPSTSPGSDTSFPGQNDTAVGSAQRAAKKSLEILQRKMKDLMTKSQQRAYGVPGESQFGQNESIESPAKEAEETPSTRPGADISFPGQNDAAVDSVFGEVEDTDVIF</sequence>
<feature type="region of interest" description="Disordered" evidence="1">
    <location>
        <begin position="548"/>
        <end position="646"/>
    </location>
</feature>
<feature type="compositionally biased region" description="Basic and acidic residues" evidence="1">
    <location>
        <begin position="1119"/>
        <end position="1132"/>
    </location>
</feature>
<feature type="region of interest" description="Disordered" evidence="1">
    <location>
        <begin position="484"/>
        <end position="520"/>
    </location>
</feature>
<dbReference type="GO" id="GO:0004601">
    <property type="term" value="F:peroxidase activity"/>
    <property type="evidence" value="ECO:0007669"/>
    <property type="project" value="UniProtKB-KW"/>
</dbReference>
<evidence type="ECO:0000313" key="4">
    <source>
        <dbReference type="Proteomes" id="UP000197666"/>
    </source>
</evidence>
<feature type="compositionally biased region" description="Low complexity" evidence="1">
    <location>
        <begin position="484"/>
        <end position="494"/>
    </location>
</feature>
<protein>
    <submittedName>
        <fullName evidence="3">Peroxidase, 2 family protein</fullName>
    </submittedName>
</protein>
<dbReference type="VEuPathDB" id="FungiDB:M747DRAFT_296481"/>
<dbReference type="VEuPathDB" id="FungiDB:M747DRAFT_281823"/>
<evidence type="ECO:0000313" key="3">
    <source>
        <dbReference type="EMBL" id="TPR02658.1"/>
    </source>
</evidence>
<evidence type="ECO:0000256" key="1">
    <source>
        <dbReference type="SAM" id="MobiDB-lite"/>
    </source>
</evidence>
<dbReference type="VEuPathDB" id="FungiDB:An06g00700"/>
<accession>A0A254TPQ3</accession>
<dbReference type="InterPro" id="IPR013087">
    <property type="entry name" value="Znf_C2H2_type"/>
</dbReference>